<keyword evidence="1" id="KW-0472">Membrane</keyword>
<dbReference type="CDD" id="cd03392">
    <property type="entry name" value="PAP2_like_2"/>
    <property type="match status" value="1"/>
</dbReference>
<gene>
    <name evidence="3" type="ORF">H9980_11890</name>
</gene>
<evidence type="ECO:0000256" key="1">
    <source>
        <dbReference type="SAM" id="Phobius"/>
    </source>
</evidence>
<protein>
    <submittedName>
        <fullName evidence="3">Phosphatase PAP2 family protein</fullName>
    </submittedName>
</protein>
<organism evidence="3 4">
    <name type="scientific">Candidatus Erysipelatoclostridium merdavium</name>
    <dbReference type="NCBI Taxonomy" id="2838566"/>
    <lineage>
        <taxon>Bacteria</taxon>
        <taxon>Bacillati</taxon>
        <taxon>Bacillota</taxon>
        <taxon>Erysipelotrichia</taxon>
        <taxon>Erysipelotrichales</taxon>
        <taxon>Erysipelotrichales incertae sedis</taxon>
    </lineage>
</organism>
<dbReference type="Gene3D" id="1.20.144.10">
    <property type="entry name" value="Phosphatidic acid phosphatase type 2/haloperoxidase"/>
    <property type="match status" value="2"/>
</dbReference>
<dbReference type="PANTHER" id="PTHR14969:SF13">
    <property type="entry name" value="AT30094P"/>
    <property type="match status" value="1"/>
</dbReference>
<evidence type="ECO:0000313" key="4">
    <source>
        <dbReference type="Proteomes" id="UP000886724"/>
    </source>
</evidence>
<evidence type="ECO:0000313" key="3">
    <source>
        <dbReference type="EMBL" id="HIX82652.1"/>
    </source>
</evidence>
<dbReference type="InterPro" id="IPR036938">
    <property type="entry name" value="PAP2/HPO_sf"/>
</dbReference>
<proteinExistence type="predicted"/>
<dbReference type="Proteomes" id="UP000886724">
    <property type="component" value="Unassembled WGS sequence"/>
</dbReference>
<comment type="caution">
    <text evidence="3">The sequence shown here is derived from an EMBL/GenBank/DDBJ whole genome shotgun (WGS) entry which is preliminary data.</text>
</comment>
<dbReference type="SMART" id="SM00014">
    <property type="entry name" value="acidPPc"/>
    <property type="match status" value="1"/>
</dbReference>
<feature type="transmembrane region" description="Helical" evidence="1">
    <location>
        <begin position="12"/>
        <end position="35"/>
    </location>
</feature>
<evidence type="ECO:0000259" key="2">
    <source>
        <dbReference type="SMART" id="SM00014"/>
    </source>
</evidence>
<feature type="transmembrane region" description="Helical" evidence="1">
    <location>
        <begin position="151"/>
        <end position="168"/>
    </location>
</feature>
<feature type="transmembrane region" description="Helical" evidence="1">
    <location>
        <begin position="124"/>
        <end position="142"/>
    </location>
</feature>
<feature type="domain" description="Phosphatidic acid phosphatase type 2/haloperoxidase" evidence="2">
    <location>
        <begin position="82"/>
        <end position="193"/>
    </location>
</feature>
<keyword evidence="1" id="KW-0812">Transmembrane</keyword>
<dbReference type="InterPro" id="IPR000326">
    <property type="entry name" value="PAP2/HPO"/>
</dbReference>
<feature type="transmembrane region" description="Helical" evidence="1">
    <location>
        <begin position="174"/>
        <end position="192"/>
    </location>
</feature>
<dbReference type="SUPFAM" id="SSF48317">
    <property type="entry name" value="Acid phosphatase/Vanadium-dependent haloperoxidase"/>
    <property type="match status" value="1"/>
</dbReference>
<reference evidence="3" key="2">
    <citation type="submission" date="2021-04" db="EMBL/GenBank/DDBJ databases">
        <authorList>
            <person name="Gilroy R."/>
        </authorList>
    </citation>
    <scope>NUCLEOTIDE SEQUENCE</scope>
    <source>
        <strain evidence="3">ChiGjej1B1-14440</strain>
    </source>
</reference>
<sequence>MVSKLKKNYRRYLFLIPLVLFIADYLLIVNGWMKIIDQFVFESLRFFASDQLTEIFKIITNLGSFWGILIVIFLVFLVNRKVSYICLGASIIQTSLNRVIKAIVRRPRPNVDVFIRESNFSFPSGHAMAITCLYGLLIYYLYKSEIRYRKLLIVICVLIIVLVSLSRVYLGVHYFSDIIGGILLSSSLVLYISDIPSCQA</sequence>
<name>A0A9D1XNF2_9FIRM</name>
<dbReference type="EMBL" id="DXET01000265">
    <property type="protein sequence ID" value="HIX82652.1"/>
    <property type="molecule type" value="Genomic_DNA"/>
</dbReference>
<dbReference type="AlphaFoldDB" id="A0A9D1XNF2"/>
<feature type="transmembrane region" description="Helical" evidence="1">
    <location>
        <begin position="84"/>
        <end position="104"/>
    </location>
</feature>
<dbReference type="Pfam" id="PF01569">
    <property type="entry name" value="PAP2"/>
    <property type="match status" value="1"/>
</dbReference>
<feature type="transmembrane region" description="Helical" evidence="1">
    <location>
        <begin position="55"/>
        <end position="77"/>
    </location>
</feature>
<dbReference type="PANTHER" id="PTHR14969">
    <property type="entry name" value="SPHINGOSINE-1-PHOSPHATE PHOSPHOHYDROLASE"/>
    <property type="match status" value="1"/>
</dbReference>
<accession>A0A9D1XNF2</accession>
<keyword evidence="1" id="KW-1133">Transmembrane helix</keyword>
<reference evidence="3" key="1">
    <citation type="journal article" date="2021" name="PeerJ">
        <title>Extensive microbial diversity within the chicken gut microbiome revealed by metagenomics and culture.</title>
        <authorList>
            <person name="Gilroy R."/>
            <person name="Ravi A."/>
            <person name="Getino M."/>
            <person name="Pursley I."/>
            <person name="Horton D.L."/>
            <person name="Alikhan N.F."/>
            <person name="Baker D."/>
            <person name="Gharbi K."/>
            <person name="Hall N."/>
            <person name="Watson M."/>
            <person name="Adriaenssens E.M."/>
            <person name="Foster-Nyarko E."/>
            <person name="Jarju S."/>
            <person name="Secka A."/>
            <person name="Antonio M."/>
            <person name="Oren A."/>
            <person name="Chaudhuri R.R."/>
            <person name="La Ragione R."/>
            <person name="Hildebrand F."/>
            <person name="Pallen M.J."/>
        </authorList>
    </citation>
    <scope>NUCLEOTIDE SEQUENCE</scope>
    <source>
        <strain evidence="3">ChiGjej1B1-14440</strain>
    </source>
</reference>